<reference evidence="3" key="1">
    <citation type="submission" date="2016-11" db="UniProtKB">
        <authorList>
            <consortium name="WormBaseParasite"/>
        </authorList>
    </citation>
    <scope>IDENTIFICATION</scope>
</reference>
<evidence type="ECO:0000256" key="1">
    <source>
        <dbReference type="SAM" id="Phobius"/>
    </source>
</evidence>
<keyword evidence="1" id="KW-0812">Transmembrane</keyword>
<dbReference type="WBParaSite" id="L893_g6307.t1">
    <property type="protein sequence ID" value="L893_g6307.t1"/>
    <property type="gene ID" value="L893_g6307"/>
</dbReference>
<keyword evidence="1" id="KW-0472">Membrane</keyword>
<evidence type="ECO:0000313" key="2">
    <source>
        <dbReference type="Proteomes" id="UP000095287"/>
    </source>
</evidence>
<keyword evidence="2" id="KW-1185">Reference proteome</keyword>
<protein>
    <submittedName>
        <fullName evidence="3">Transmembrane protein</fullName>
    </submittedName>
</protein>
<accession>A0A1I8AJQ3</accession>
<organism evidence="2 3">
    <name type="scientific">Steinernema glaseri</name>
    <dbReference type="NCBI Taxonomy" id="37863"/>
    <lineage>
        <taxon>Eukaryota</taxon>
        <taxon>Metazoa</taxon>
        <taxon>Ecdysozoa</taxon>
        <taxon>Nematoda</taxon>
        <taxon>Chromadorea</taxon>
        <taxon>Rhabditida</taxon>
        <taxon>Tylenchina</taxon>
        <taxon>Panagrolaimomorpha</taxon>
        <taxon>Strongyloidoidea</taxon>
        <taxon>Steinernematidae</taxon>
        <taxon>Steinernema</taxon>
    </lineage>
</organism>
<dbReference type="AlphaFoldDB" id="A0A1I8AJQ3"/>
<sequence length="99" mass="11312">MYPVSDDQQKYEENQFHRNNINYLILGLLYPSKTTVVSLYSCSLVALLSSISDMDTFTFITVLMTIVIMCAFIYAWFLVAVLVGSDDDVENQPLRNNET</sequence>
<dbReference type="Proteomes" id="UP000095287">
    <property type="component" value="Unplaced"/>
</dbReference>
<evidence type="ECO:0000313" key="3">
    <source>
        <dbReference type="WBParaSite" id="L893_g6307.t1"/>
    </source>
</evidence>
<keyword evidence="1" id="KW-1133">Transmembrane helix</keyword>
<feature type="transmembrane region" description="Helical" evidence="1">
    <location>
        <begin position="57"/>
        <end position="83"/>
    </location>
</feature>
<proteinExistence type="predicted"/>
<feature type="transmembrane region" description="Helical" evidence="1">
    <location>
        <begin position="21"/>
        <end position="51"/>
    </location>
</feature>
<name>A0A1I8AJQ3_9BILA</name>